<comment type="caution">
    <text evidence="2">The sequence shown here is derived from an EMBL/GenBank/DDBJ whole genome shotgun (WGS) entry which is preliminary data.</text>
</comment>
<feature type="compositionally biased region" description="Low complexity" evidence="1">
    <location>
        <begin position="94"/>
        <end position="103"/>
    </location>
</feature>
<accession>A0A8H6HZ89</accession>
<feature type="region of interest" description="Disordered" evidence="1">
    <location>
        <begin position="88"/>
        <end position="127"/>
    </location>
</feature>
<feature type="compositionally biased region" description="Polar residues" evidence="1">
    <location>
        <begin position="112"/>
        <end position="127"/>
    </location>
</feature>
<evidence type="ECO:0000313" key="2">
    <source>
        <dbReference type="EMBL" id="KAF6755983.1"/>
    </source>
</evidence>
<dbReference type="AlphaFoldDB" id="A0A8H6HZ89"/>
<gene>
    <name evidence="2" type="ORF">DFP72DRAFT_895813</name>
</gene>
<name>A0A8H6HZ89_9AGAR</name>
<keyword evidence="3" id="KW-1185">Reference proteome</keyword>
<evidence type="ECO:0000256" key="1">
    <source>
        <dbReference type="SAM" id="MobiDB-lite"/>
    </source>
</evidence>
<organism evidence="2 3">
    <name type="scientific">Ephemerocybe angulata</name>
    <dbReference type="NCBI Taxonomy" id="980116"/>
    <lineage>
        <taxon>Eukaryota</taxon>
        <taxon>Fungi</taxon>
        <taxon>Dikarya</taxon>
        <taxon>Basidiomycota</taxon>
        <taxon>Agaricomycotina</taxon>
        <taxon>Agaricomycetes</taxon>
        <taxon>Agaricomycetidae</taxon>
        <taxon>Agaricales</taxon>
        <taxon>Agaricineae</taxon>
        <taxon>Psathyrellaceae</taxon>
        <taxon>Ephemerocybe</taxon>
    </lineage>
</organism>
<evidence type="ECO:0000313" key="3">
    <source>
        <dbReference type="Proteomes" id="UP000521943"/>
    </source>
</evidence>
<proteinExistence type="predicted"/>
<dbReference type="Proteomes" id="UP000521943">
    <property type="component" value="Unassembled WGS sequence"/>
</dbReference>
<reference evidence="2 3" key="1">
    <citation type="submission" date="2020-07" db="EMBL/GenBank/DDBJ databases">
        <title>Comparative genomics of pyrophilous fungi reveals a link between fire events and developmental genes.</title>
        <authorList>
            <consortium name="DOE Joint Genome Institute"/>
            <person name="Steindorff A.S."/>
            <person name="Carver A."/>
            <person name="Calhoun S."/>
            <person name="Stillman K."/>
            <person name="Liu H."/>
            <person name="Lipzen A."/>
            <person name="Pangilinan J."/>
            <person name="Labutti K."/>
            <person name="Bruns T.D."/>
            <person name="Grigoriev I.V."/>
        </authorList>
    </citation>
    <scope>NUCLEOTIDE SEQUENCE [LARGE SCALE GENOMIC DNA]</scope>
    <source>
        <strain evidence="2 3">CBS 144469</strain>
    </source>
</reference>
<sequence>MTTSVFSVGEPVLALVNRGSPHWGAEYIKEATNSYEEALGSLQRCNPERWGLKGSRLGNMRPTFVWLYLLTKYGVDLPLALVKSRVDSQKKTRAGTSSTTAGPTPFPATPSEDGNNTDCMASDSTSLPSVAGKPMGKLAPVAEVHTIGYDLWFDCLRNVFIQDTLPAFLPRLYPLYREELLRVKFVGNPFMGGHVVVRSPIVFLEKAELRLVTRDRVTLGQAEVVTFRKGGKDDRTTGCFIPESIYDTVKVSDIEGVSLEIAFRLDANWNFLFNAVHALFSDFQPASEVNVIYRVGNDMYDPPREWGVGNLIPRSTDNAFSCSAWSDPIHMGNIDLLQRPSRPY</sequence>
<dbReference type="EMBL" id="JACGCI010000028">
    <property type="protein sequence ID" value="KAF6755983.1"/>
    <property type="molecule type" value="Genomic_DNA"/>
</dbReference>
<protein>
    <submittedName>
        <fullName evidence="2">Uncharacterized protein</fullName>
    </submittedName>
</protein>